<dbReference type="Gene3D" id="3.40.190.10">
    <property type="entry name" value="Periplasmic binding protein-like II"/>
    <property type="match status" value="2"/>
</dbReference>
<evidence type="ECO:0000256" key="2">
    <source>
        <dbReference type="ARBA" id="ARBA00023015"/>
    </source>
</evidence>
<comment type="similarity">
    <text evidence="1">Belongs to the LysR transcriptional regulatory family.</text>
</comment>
<dbReference type="EMBL" id="NSDM01000029">
    <property type="protein sequence ID" value="MDQ2589073.1"/>
    <property type="molecule type" value="Genomic_DNA"/>
</dbReference>
<gene>
    <name evidence="6" type="ORF">CKY47_35070</name>
</gene>
<comment type="caution">
    <text evidence="6">The sequence shown here is derived from an EMBL/GenBank/DDBJ whole genome shotgun (WGS) entry which is preliminary data.</text>
</comment>
<dbReference type="Proteomes" id="UP001225605">
    <property type="component" value="Unassembled WGS sequence"/>
</dbReference>
<evidence type="ECO:0000256" key="3">
    <source>
        <dbReference type="ARBA" id="ARBA00023125"/>
    </source>
</evidence>
<dbReference type="InterPro" id="IPR050389">
    <property type="entry name" value="LysR-type_TF"/>
</dbReference>
<evidence type="ECO:0000256" key="4">
    <source>
        <dbReference type="ARBA" id="ARBA00023163"/>
    </source>
</evidence>
<dbReference type="CDD" id="cd08417">
    <property type="entry name" value="PBP2_Nitroaromatics_like"/>
    <property type="match status" value="1"/>
</dbReference>
<dbReference type="InterPro" id="IPR005119">
    <property type="entry name" value="LysR_subst-bd"/>
</dbReference>
<dbReference type="SUPFAM" id="SSF46785">
    <property type="entry name" value="Winged helix' DNA-binding domain"/>
    <property type="match status" value="1"/>
</dbReference>
<dbReference type="InterPro" id="IPR037402">
    <property type="entry name" value="YidZ_PBP2"/>
</dbReference>
<reference evidence="6 7" key="1">
    <citation type="submission" date="2017-06" db="EMBL/GenBank/DDBJ databases">
        <title>Cultured bacterium strain Saccharothrix yanglingensis Hhs.015.</title>
        <authorList>
            <person name="Xia Y."/>
        </authorList>
    </citation>
    <scope>NUCLEOTIDE SEQUENCE [LARGE SCALE GENOMIC DNA]</scope>
    <source>
        <strain evidence="6 7">Hhs.015</strain>
    </source>
</reference>
<evidence type="ECO:0000313" key="6">
    <source>
        <dbReference type="EMBL" id="MDQ2589073.1"/>
    </source>
</evidence>
<keyword evidence="4" id="KW-0804">Transcription</keyword>
<dbReference type="PANTHER" id="PTHR30118:SF15">
    <property type="entry name" value="TRANSCRIPTIONAL REGULATORY PROTEIN"/>
    <property type="match status" value="1"/>
</dbReference>
<dbReference type="InterPro" id="IPR036388">
    <property type="entry name" value="WH-like_DNA-bd_sf"/>
</dbReference>
<evidence type="ECO:0000259" key="5">
    <source>
        <dbReference type="PROSITE" id="PS50931"/>
    </source>
</evidence>
<protein>
    <submittedName>
        <fullName evidence="6">LysR family transcriptional regulator</fullName>
    </submittedName>
</protein>
<dbReference type="SUPFAM" id="SSF53850">
    <property type="entry name" value="Periplasmic binding protein-like II"/>
    <property type="match status" value="1"/>
</dbReference>
<name>A0ABU0XAB3_9PSEU</name>
<dbReference type="PROSITE" id="PS50931">
    <property type="entry name" value="HTH_LYSR"/>
    <property type="match status" value="1"/>
</dbReference>
<dbReference type="PRINTS" id="PR00039">
    <property type="entry name" value="HTHLYSR"/>
</dbReference>
<evidence type="ECO:0000313" key="7">
    <source>
        <dbReference type="Proteomes" id="UP001225605"/>
    </source>
</evidence>
<dbReference type="Gene3D" id="1.10.10.10">
    <property type="entry name" value="Winged helix-like DNA-binding domain superfamily/Winged helix DNA-binding domain"/>
    <property type="match status" value="1"/>
</dbReference>
<organism evidence="6 7">
    <name type="scientific">Saccharothrix yanglingensis</name>
    <dbReference type="NCBI Taxonomy" id="659496"/>
    <lineage>
        <taxon>Bacteria</taxon>
        <taxon>Bacillati</taxon>
        <taxon>Actinomycetota</taxon>
        <taxon>Actinomycetes</taxon>
        <taxon>Pseudonocardiales</taxon>
        <taxon>Pseudonocardiaceae</taxon>
        <taxon>Saccharothrix</taxon>
    </lineage>
</organism>
<sequence length="340" mass="37859">MLRSSASCARVSRRAGDLRPCRLERANVTGEDKPASQDWSRLDLNLFIPLNALLIERNVTKAAERIFVTQPAMSAALAKLRRVFDDPLLVRDGRELVLTPFAESLRQPVQEMMLSARDMVNANRQFDPAVSKRTFTVIASDYTTTVLLGPLLPRLLAEAPSVRIKIAPPGPDYVDAVRSMRCDLLFWPSYLLNSELDRFPRAPLFTDEFVLAAARDSTSFDHPLSAAELATTPRVRLTPFTSQDNTIDLVAALESAAPPVVTVGSFTLALEVVSRSHLVTTVQRRLFELKREALGLREVEMATTLPELTMTMYWHPRTGRSPAHQWLRSRVRAAAALGPS</sequence>
<keyword evidence="7" id="KW-1185">Reference proteome</keyword>
<accession>A0ABU0XAB3</accession>
<evidence type="ECO:0000256" key="1">
    <source>
        <dbReference type="ARBA" id="ARBA00009437"/>
    </source>
</evidence>
<dbReference type="Pfam" id="PF00126">
    <property type="entry name" value="HTH_1"/>
    <property type="match status" value="1"/>
</dbReference>
<dbReference type="Pfam" id="PF03466">
    <property type="entry name" value="LysR_substrate"/>
    <property type="match status" value="1"/>
</dbReference>
<keyword evidence="3" id="KW-0238">DNA-binding</keyword>
<dbReference type="InterPro" id="IPR000847">
    <property type="entry name" value="LysR_HTH_N"/>
</dbReference>
<feature type="domain" description="HTH lysR-type" evidence="5">
    <location>
        <begin position="42"/>
        <end position="99"/>
    </location>
</feature>
<proteinExistence type="inferred from homology"/>
<dbReference type="InterPro" id="IPR036390">
    <property type="entry name" value="WH_DNA-bd_sf"/>
</dbReference>
<dbReference type="PANTHER" id="PTHR30118">
    <property type="entry name" value="HTH-TYPE TRANSCRIPTIONAL REGULATOR LEUO-RELATED"/>
    <property type="match status" value="1"/>
</dbReference>
<keyword evidence="2" id="KW-0805">Transcription regulation</keyword>